<dbReference type="PROSITE" id="PS00028">
    <property type="entry name" value="ZINC_FINGER_C2H2_1"/>
    <property type="match status" value="3"/>
</dbReference>
<gene>
    <name evidence="6" type="primary">LOC106114603</name>
</gene>
<organism evidence="6">
    <name type="scientific">Papilio xuthus</name>
    <name type="common">Asian swallowtail butterfly</name>
    <dbReference type="NCBI Taxonomy" id="66420"/>
    <lineage>
        <taxon>Eukaryota</taxon>
        <taxon>Metazoa</taxon>
        <taxon>Ecdysozoa</taxon>
        <taxon>Arthropoda</taxon>
        <taxon>Hexapoda</taxon>
        <taxon>Insecta</taxon>
        <taxon>Pterygota</taxon>
        <taxon>Neoptera</taxon>
        <taxon>Endopterygota</taxon>
        <taxon>Lepidoptera</taxon>
        <taxon>Glossata</taxon>
        <taxon>Ditrysia</taxon>
        <taxon>Papilionoidea</taxon>
        <taxon>Papilionidae</taxon>
        <taxon>Papilioninae</taxon>
        <taxon>Papilio</taxon>
    </lineage>
</organism>
<keyword evidence="4" id="KW-0862">Zinc</keyword>
<evidence type="ECO:0000256" key="2">
    <source>
        <dbReference type="ARBA" id="ARBA00022737"/>
    </source>
</evidence>
<reference evidence="6" key="1">
    <citation type="submission" date="2025-08" db="UniProtKB">
        <authorList>
            <consortium name="RefSeq"/>
        </authorList>
    </citation>
    <scope>IDENTIFICATION</scope>
</reference>
<evidence type="ECO:0000256" key="4">
    <source>
        <dbReference type="ARBA" id="ARBA00022833"/>
    </source>
</evidence>
<dbReference type="InterPro" id="IPR013087">
    <property type="entry name" value="Znf_C2H2_type"/>
</dbReference>
<sequence length="343" mass="40728">MAMFRSSPRDVEYRPTNKKTDETNAETYFCNICFDGWDSETEVEIHRSLVHKREIMNLMKNSRATFCCRLCVKPHLTYEGLIKHIKVHHLLSDENATRVEREIFICETCSVLFFNKLLMQIHIITFHMGVDKDATFAACPKCFKMQRIKTMWYHFQGHHIQSVSCCKICLEKFKNRDELKEHMKQHKKYLFCEICQYESKNEIYFKEHLNTRHKINKSIDLKEDKRNWKDYFVPSTFGEYKTTIIMDIPMKGVSLSYLEEHNVRVCILCREICIGEQGMADHMQSHYIEKVNKQYEHICSCGQTFSTLVLLKHHMLKNKEGHCKMELNDDENMVVITYGENSS</sequence>
<keyword evidence="1" id="KW-0479">Metal-binding</keyword>
<dbReference type="PANTHER" id="PTHR24379">
    <property type="entry name" value="KRAB AND ZINC FINGER DOMAIN-CONTAINING"/>
    <property type="match status" value="1"/>
</dbReference>
<dbReference type="PANTHER" id="PTHR24379:SF121">
    <property type="entry name" value="C2H2-TYPE DOMAIN-CONTAINING PROTEIN"/>
    <property type="match status" value="1"/>
</dbReference>
<feature type="domain" description="C2H2-type" evidence="5">
    <location>
        <begin position="106"/>
        <end position="127"/>
    </location>
</feature>
<feature type="domain" description="C2H2-type" evidence="5">
    <location>
        <begin position="165"/>
        <end position="186"/>
    </location>
</feature>
<name>A0AAJ7E5C0_PAPXU</name>
<accession>A0AAJ7E5C0</accession>
<protein>
    <submittedName>
        <fullName evidence="6">Zinc finger protein 423-like</fullName>
    </submittedName>
</protein>
<dbReference type="SMART" id="SM00355">
    <property type="entry name" value="ZnF_C2H2"/>
    <property type="match status" value="8"/>
</dbReference>
<dbReference type="GeneID" id="106114603"/>
<dbReference type="AlphaFoldDB" id="A0AAJ7E5C0"/>
<dbReference type="Proteomes" id="UP000694872">
    <property type="component" value="Unplaced"/>
</dbReference>
<evidence type="ECO:0000259" key="5">
    <source>
        <dbReference type="PROSITE" id="PS00028"/>
    </source>
</evidence>
<feature type="domain" description="C2H2-type" evidence="5">
    <location>
        <begin position="30"/>
        <end position="51"/>
    </location>
</feature>
<dbReference type="GO" id="GO:0008270">
    <property type="term" value="F:zinc ion binding"/>
    <property type="evidence" value="ECO:0007669"/>
    <property type="project" value="UniProtKB-KW"/>
</dbReference>
<dbReference type="RefSeq" id="XP_013163323.1">
    <property type="nucleotide sequence ID" value="XM_013307869.1"/>
</dbReference>
<dbReference type="Gene3D" id="3.30.160.60">
    <property type="entry name" value="Classic Zinc Finger"/>
    <property type="match status" value="1"/>
</dbReference>
<evidence type="ECO:0000256" key="3">
    <source>
        <dbReference type="ARBA" id="ARBA00022771"/>
    </source>
</evidence>
<keyword evidence="3" id="KW-0863">Zinc-finger</keyword>
<dbReference type="KEGG" id="pxu:106114603"/>
<evidence type="ECO:0000256" key="1">
    <source>
        <dbReference type="ARBA" id="ARBA00022723"/>
    </source>
</evidence>
<keyword evidence="2" id="KW-0677">Repeat</keyword>
<proteinExistence type="predicted"/>
<evidence type="ECO:0000313" key="6">
    <source>
        <dbReference type="RefSeq" id="XP_013163323.1"/>
    </source>
</evidence>